<feature type="compositionally biased region" description="Basic and acidic residues" evidence="1">
    <location>
        <begin position="358"/>
        <end position="371"/>
    </location>
</feature>
<feature type="region of interest" description="Disordered" evidence="1">
    <location>
        <begin position="358"/>
        <end position="379"/>
    </location>
</feature>
<dbReference type="InterPro" id="IPR045340">
    <property type="entry name" value="DUF6533"/>
</dbReference>
<dbReference type="OrthoDB" id="2753849at2759"/>
<feature type="transmembrane region" description="Helical" evidence="2">
    <location>
        <begin position="110"/>
        <end position="131"/>
    </location>
</feature>
<feature type="transmembrane region" description="Helical" evidence="2">
    <location>
        <begin position="138"/>
        <end position="159"/>
    </location>
</feature>
<evidence type="ECO:0000313" key="5">
    <source>
        <dbReference type="Proteomes" id="UP000292702"/>
    </source>
</evidence>
<keyword evidence="5" id="KW-1185">Reference proteome</keyword>
<name>A0A4R0RD12_9APHY</name>
<evidence type="ECO:0000256" key="2">
    <source>
        <dbReference type="SAM" id="Phobius"/>
    </source>
</evidence>
<feature type="transmembrane region" description="Helical" evidence="2">
    <location>
        <begin position="12"/>
        <end position="30"/>
    </location>
</feature>
<keyword evidence="2" id="KW-1133">Transmembrane helix</keyword>
<keyword evidence="2" id="KW-0472">Membrane</keyword>
<dbReference type="AlphaFoldDB" id="A0A4R0RD12"/>
<feature type="domain" description="DUF6533" evidence="3">
    <location>
        <begin position="14"/>
        <end position="56"/>
    </location>
</feature>
<sequence>MGETIPFTPPVAYQFAALCLVAYDTLLTFSREVECIWKRKLNAVTALYVLQRWVLILDGMLINLHTTKLWECRHFRCKSQVIFAAVVSMLAVLGVAAFSTLRIWAIWGHALVPTLTVALASAIVPAVNLYSFTQISSFVIVDGICSVSIVNFQTPTWIIGPHPSFSQPIAIVTDVLVLVLTWIKTADVWRESKRTKRFEVTVSTLLLRDGTMYFGMALIANIVALIFEVLRVNFNVSNGFVLVLYAASANLLARFMLDLRGINEQASSKPCAISSISFNVQSLGGNIGAPLRVEDSTWVTGPADDVASESDMQYEETMVPFRAGLRLDIAEVPLRPETINSSSCEASGSRFEYTQDIESRGGLHETARDESSSTTANTV</sequence>
<protein>
    <recommendedName>
        <fullName evidence="3">DUF6533 domain-containing protein</fullName>
    </recommendedName>
</protein>
<keyword evidence="2" id="KW-0812">Transmembrane</keyword>
<gene>
    <name evidence="4" type="ORF">EIP91_003879</name>
</gene>
<evidence type="ECO:0000313" key="4">
    <source>
        <dbReference type="EMBL" id="TCD64583.1"/>
    </source>
</evidence>
<comment type="caution">
    <text evidence="4">The sequence shown here is derived from an EMBL/GenBank/DDBJ whole genome shotgun (WGS) entry which is preliminary data.</text>
</comment>
<reference evidence="4 5" key="1">
    <citation type="submission" date="2018-11" db="EMBL/GenBank/DDBJ databases">
        <title>Genome assembly of Steccherinum ochraceum LE-BIN_3174, the white-rot fungus of the Steccherinaceae family (The Residual Polyporoid clade, Polyporales, Basidiomycota).</title>
        <authorList>
            <person name="Fedorova T.V."/>
            <person name="Glazunova O.A."/>
            <person name="Landesman E.O."/>
            <person name="Moiseenko K.V."/>
            <person name="Psurtseva N.V."/>
            <person name="Savinova O.S."/>
            <person name="Shakhova N.V."/>
            <person name="Tyazhelova T.V."/>
            <person name="Vasina D.V."/>
        </authorList>
    </citation>
    <scope>NUCLEOTIDE SEQUENCE [LARGE SCALE GENOMIC DNA]</scope>
    <source>
        <strain evidence="4 5">LE-BIN_3174</strain>
    </source>
</reference>
<dbReference type="EMBL" id="RWJN01000227">
    <property type="protein sequence ID" value="TCD64583.1"/>
    <property type="molecule type" value="Genomic_DNA"/>
</dbReference>
<feature type="transmembrane region" description="Helical" evidence="2">
    <location>
        <begin position="205"/>
        <end position="227"/>
    </location>
</feature>
<accession>A0A4R0RD12</accession>
<evidence type="ECO:0000259" key="3">
    <source>
        <dbReference type="Pfam" id="PF20151"/>
    </source>
</evidence>
<feature type="transmembrane region" description="Helical" evidence="2">
    <location>
        <begin position="239"/>
        <end position="257"/>
    </location>
</feature>
<feature type="transmembrane region" description="Helical" evidence="2">
    <location>
        <begin position="165"/>
        <end position="184"/>
    </location>
</feature>
<evidence type="ECO:0000256" key="1">
    <source>
        <dbReference type="SAM" id="MobiDB-lite"/>
    </source>
</evidence>
<feature type="transmembrane region" description="Helical" evidence="2">
    <location>
        <begin position="81"/>
        <end position="104"/>
    </location>
</feature>
<organism evidence="4 5">
    <name type="scientific">Steccherinum ochraceum</name>
    <dbReference type="NCBI Taxonomy" id="92696"/>
    <lineage>
        <taxon>Eukaryota</taxon>
        <taxon>Fungi</taxon>
        <taxon>Dikarya</taxon>
        <taxon>Basidiomycota</taxon>
        <taxon>Agaricomycotina</taxon>
        <taxon>Agaricomycetes</taxon>
        <taxon>Polyporales</taxon>
        <taxon>Steccherinaceae</taxon>
        <taxon>Steccherinum</taxon>
    </lineage>
</organism>
<dbReference type="Pfam" id="PF20151">
    <property type="entry name" value="DUF6533"/>
    <property type="match status" value="1"/>
</dbReference>
<proteinExistence type="predicted"/>
<dbReference type="Proteomes" id="UP000292702">
    <property type="component" value="Unassembled WGS sequence"/>
</dbReference>